<gene>
    <name evidence="2" type="ORF">DT594_00905</name>
</gene>
<reference evidence="2 3" key="1">
    <citation type="submission" date="2018-07" db="EMBL/GenBank/DDBJ databases">
        <title>Pseudomonas laoshanensis sp. nov., isolated from soil.</title>
        <authorList>
            <person name="Sun J."/>
            <person name="Yu L."/>
            <person name="Wang M."/>
            <person name="Zhang C."/>
        </authorList>
    </citation>
    <scope>NUCLEOTIDE SEQUENCE [LARGE SCALE GENOMIC DNA]</scope>
    <source>
        <strain evidence="2 3">Y22</strain>
    </source>
</reference>
<dbReference type="EMBL" id="QOVF01000001">
    <property type="protein sequence ID" value="KAA0695958.1"/>
    <property type="molecule type" value="Genomic_DNA"/>
</dbReference>
<dbReference type="AlphaFoldDB" id="A0A7V7GV60"/>
<organism evidence="2 3">
    <name type="scientific">Halopseudomonas laoshanensis</name>
    <dbReference type="NCBI Taxonomy" id="2268758"/>
    <lineage>
        <taxon>Bacteria</taxon>
        <taxon>Pseudomonadati</taxon>
        <taxon>Pseudomonadota</taxon>
        <taxon>Gammaproteobacteria</taxon>
        <taxon>Pseudomonadales</taxon>
        <taxon>Pseudomonadaceae</taxon>
        <taxon>Halopseudomonas</taxon>
    </lineage>
</organism>
<dbReference type="InterPro" id="IPR021327">
    <property type="entry name" value="DUF2934"/>
</dbReference>
<evidence type="ECO:0000313" key="3">
    <source>
        <dbReference type="Proteomes" id="UP000463138"/>
    </source>
</evidence>
<dbReference type="RefSeq" id="WP_149330958.1">
    <property type="nucleotide sequence ID" value="NZ_QOVF01000001.1"/>
</dbReference>
<dbReference type="OrthoDB" id="9811127at2"/>
<feature type="region of interest" description="Disordered" evidence="1">
    <location>
        <begin position="36"/>
        <end position="101"/>
    </location>
</feature>
<accession>A0A7V7GV60</accession>
<feature type="compositionally biased region" description="Low complexity" evidence="1">
    <location>
        <begin position="77"/>
        <end position="101"/>
    </location>
</feature>
<keyword evidence="3" id="KW-1185">Reference proteome</keyword>
<proteinExistence type="predicted"/>
<name>A0A7V7GV60_9GAMM</name>
<evidence type="ECO:0000256" key="1">
    <source>
        <dbReference type="SAM" id="MobiDB-lite"/>
    </source>
</evidence>
<evidence type="ECO:0000313" key="2">
    <source>
        <dbReference type="EMBL" id="KAA0695958.1"/>
    </source>
</evidence>
<dbReference type="Proteomes" id="UP000463138">
    <property type="component" value="Unassembled WGS sequence"/>
</dbReference>
<comment type="caution">
    <text evidence="2">The sequence shown here is derived from an EMBL/GenBank/DDBJ whole genome shotgun (WGS) entry which is preliminary data.</text>
</comment>
<protein>
    <submittedName>
        <fullName evidence="2">DUF2934 domain-containing protein</fullName>
    </submittedName>
</protein>
<sequence length="101" mass="10984">MSHDEQRIRELAYQIWENEGRPEGKTEEHWALARELVESESHGDTAAPPGKIKRTRKAPSLAETQAEKPALLGTPGARKAAVKKPSASASKTAKPGKSTDQ</sequence>
<dbReference type="Pfam" id="PF11154">
    <property type="entry name" value="DUF2934"/>
    <property type="match status" value="1"/>
</dbReference>